<organism evidence="1 2">
    <name type="scientific">Heterodermia speciosa</name>
    <dbReference type="NCBI Taxonomy" id="116794"/>
    <lineage>
        <taxon>Eukaryota</taxon>
        <taxon>Fungi</taxon>
        <taxon>Dikarya</taxon>
        <taxon>Ascomycota</taxon>
        <taxon>Pezizomycotina</taxon>
        <taxon>Lecanoromycetes</taxon>
        <taxon>OSLEUM clade</taxon>
        <taxon>Lecanoromycetidae</taxon>
        <taxon>Caliciales</taxon>
        <taxon>Physciaceae</taxon>
        <taxon>Heterodermia</taxon>
    </lineage>
</organism>
<evidence type="ECO:0000313" key="1">
    <source>
        <dbReference type="EMBL" id="CAF9936539.1"/>
    </source>
</evidence>
<evidence type="ECO:0000313" key="2">
    <source>
        <dbReference type="Proteomes" id="UP000664521"/>
    </source>
</evidence>
<dbReference type="InterPro" id="IPR007817">
    <property type="entry name" value="Isocyanide_synthase_DIT1"/>
</dbReference>
<accession>A0A8H3G838</accession>
<protein>
    <recommendedName>
        <fullName evidence="3">Spore wall maturation protein DIT1</fullName>
    </recommendedName>
</protein>
<proteinExistence type="predicted"/>
<dbReference type="EMBL" id="CAJPDS010000092">
    <property type="protein sequence ID" value="CAF9936539.1"/>
    <property type="molecule type" value="Genomic_DNA"/>
</dbReference>
<dbReference type="Pfam" id="PF05141">
    <property type="entry name" value="DIT1_PvcA"/>
    <property type="match status" value="1"/>
</dbReference>
<evidence type="ECO:0008006" key="3">
    <source>
        <dbReference type="Google" id="ProtNLM"/>
    </source>
</evidence>
<reference evidence="1" key="1">
    <citation type="submission" date="2021-03" db="EMBL/GenBank/DDBJ databases">
        <authorList>
            <person name="Tagirdzhanova G."/>
        </authorList>
    </citation>
    <scope>NUCLEOTIDE SEQUENCE</scope>
</reference>
<comment type="caution">
    <text evidence="1">The sequence shown here is derived from an EMBL/GenBank/DDBJ whole genome shotgun (WGS) entry which is preliminary data.</text>
</comment>
<dbReference type="AlphaFoldDB" id="A0A8H3G838"/>
<dbReference type="PANTHER" id="PTHR37285">
    <property type="entry name" value="SPORE WALL MATURATION PROTEIN DIT1"/>
    <property type="match status" value="1"/>
</dbReference>
<keyword evidence="2" id="KW-1185">Reference proteome</keyword>
<name>A0A8H3G838_9LECA</name>
<dbReference type="Proteomes" id="UP000664521">
    <property type="component" value="Unassembled WGS sequence"/>
</dbReference>
<sequence length="442" mass="49531">MALSQSSNVPDIAQPTMIRPLEMSHGSDTEESWTATSVKILSIIYKYRLTKAADAHDKWIEGTPKFLNTIGNFVRKTEPIHMCIPAFPFKSANKVYKVLGTLPDRAEEAALEHMNTMCVEISSIYRQGAKLLIISDGLVYNDLLTIPDRDVWAYGQELRAMSATKFPHLEFSRLRQLVAIDLPEQLDEVTYVANATNFRRALLNQFGRDGLDVHKLIQEDEDTRLTFCGHSRYLKNDLRYIFPKSEIRGSNQYKRDVKFLAREMIRRGFAFAAAIKHCFPSHLRLSIHQSTGEHRISVSLLPTKTSFTTPWMCAIAYAADGTLTSAPKGDFEADDRYQLVYHAARPSHFLESSALILGETTGSSKLNRALGGEADSDGGERKAETGCEYCGKTTHGVWRCFDKYPHLAPRWVQEKMAAEKKVNIAAAEFAGDANGNGAKIQS</sequence>
<gene>
    <name evidence="1" type="ORF">HETSPECPRED_010372</name>
</gene>
<dbReference type="OrthoDB" id="429813at2759"/>
<dbReference type="PANTHER" id="PTHR37285:SF5">
    <property type="entry name" value="SPORE WALL MATURATION PROTEIN DIT1"/>
    <property type="match status" value="1"/>
</dbReference>